<dbReference type="Gene3D" id="2.40.170.20">
    <property type="entry name" value="TonB-dependent receptor, beta-barrel domain"/>
    <property type="match status" value="1"/>
</dbReference>
<dbReference type="InterPro" id="IPR012910">
    <property type="entry name" value="Plug_dom"/>
</dbReference>
<dbReference type="AlphaFoldDB" id="A0A538UDR4"/>
<evidence type="ECO:0000259" key="13">
    <source>
        <dbReference type="Pfam" id="PF07715"/>
    </source>
</evidence>
<evidence type="ECO:0000256" key="2">
    <source>
        <dbReference type="ARBA" id="ARBA00022448"/>
    </source>
</evidence>
<organism evidence="14 15">
    <name type="scientific">Eiseniibacteriota bacterium</name>
    <dbReference type="NCBI Taxonomy" id="2212470"/>
    <lineage>
        <taxon>Bacteria</taxon>
        <taxon>Candidatus Eiseniibacteriota</taxon>
    </lineage>
</organism>
<dbReference type="Pfam" id="PF13620">
    <property type="entry name" value="CarboxypepD_reg"/>
    <property type="match status" value="1"/>
</dbReference>
<sequence length="907" mass="97972">MTVRRVRLFPPSRFGPLGRILAAAAIATLIAWLPTPSAAAGAGAVTGRIVDAETGEPVSDVQVELIAGGRNRVASAISDAQGQWVMTAAPTGSFSLVFSRLGYEIRRLDGILLGAEPADVGAVRLVSRALRMNPIVVTPSRTEEKALRAPASTWVVSHRDIEARPATTAVDHVRSVPGMDVASSGLTQNLLVARGFNNVFSGTLFVLTDNRWASVPSLRFNAYNMIPATDEDIDHIELVLGPGSALYGPNVTNGAMHIITRSPLAEPGTTFSALAGEREVAQVSGRHARRIGRRVGFKVSGSYFRGRDWVTRDPFEESARTAAIAAGADADTLRIGARDFDAERFSGEGRLDVRLGERTDLIASGGFSQLGSSIELTGIGAAQARDWRYSYTQLRLRRGALFAQGYVNFSDAGNTYLLRDGSRLRDNSLLYVGQVQHAAGLGERQRFIYGIDLIRTVPRTGGTLTGRNENDDDITELGGYLQSETRLRPKLDFVTAARLDHHSRVDESVLSPRAAIVIRPADGHSLRLTYNRAFNQPSSNSLFLDLRSAQDLGGLPFDVRVTGVPRDGFQFRRDVGGRPLMRSPFTPAGLGGPAQQLPLDATVFWNVVVQILQSRGTDISAIPAPNGNQVGTVMRSLNATTRAFDDVSDVADFAPLRPQIDNTVETGYKGLIANRLSLGLDLYYSRVENFTSPLLVATPSVFLDRASLEAYLSNYMSPVQAAQIAAAVSGIAGNPAATGIPLGTVTPVNTVGDPYDIFFTYRNFGTVDLWGADLGATFLATDQLSFTGTYSFVNRNLYRKRDGVADIALNAPMNKATLSANYRNARMGLAVELRGRYVDHFPMSSGVYVGAVASYALMDVNVSYALPFARRTEVALAGTNVFDDRHRELVGAPELGRLVLVRVRQSF</sequence>
<dbReference type="InterPro" id="IPR036942">
    <property type="entry name" value="Beta-barrel_TonB_sf"/>
</dbReference>
<dbReference type="PANTHER" id="PTHR30069">
    <property type="entry name" value="TONB-DEPENDENT OUTER MEMBRANE RECEPTOR"/>
    <property type="match status" value="1"/>
</dbReference>
<dbReference type="Proteomes" id="UP000319771">
    <property type="component" value="Unassembled WGS sequence"/>
</dbReference>
<evidence type="ECO:0000256" key="7">
    <source>
        <dbReference type="ARBA" id="ARBA00023136"/>
    </source>
</evidence>
<evidence type="ECO:0000256" key="6">
    <source>
        <dbReference type="ARBA" id="ARBA00023077"/>
    </source>
</evidence>
<dbReference type="Gene3D" id="2.60.40.1120">
    <property type="entry name" value="Carboxypeptidase-like, regulatory domain"/>
    <property type="match status" value="1"/>
</dbReference>
<evidence type="ECO:0000256" key="8">
    <source>
        <dbReference type="ARBA" id="ARBA00023170"/>
    </source>
</evidence>
<keyword evidence="2 10" id="KW-0813">Transport</keyword>
<comment type="caution">
    <text evidence="14">The sequence shown here is derived from an EMBL/GenBank/DDBJ whole genome shotgun (WGS) entry which is preliminary data.</text>
</comment>
<dbReference type="InterPro" id="IPR037066">
    <property type="entry name" value="Plug_dom_sf"/>
</dbReference>
<gene>
    <name evidence="14" type="ORF">E6K81_01580</name>
</gene>
<dbReference type="InterPro" id="IPR008969">
    <property type="entry name" value="CarboxyPept-like_regulatory"/>
</dbReference>
<dbReference type="SUPFAM" id="SSF56935">
    <property type="entry name" value="Porins"/>
    <property type="match status" value="1"/>
</dbReference>
<evidence type="ECO:0000313" key="14">
    <source>
        <dbReference type="EMBL" id="TMQ74041.1"/>
    </source>
</evidence>
<comment type="subcellular location">
    <subcellularLocation>
        <location evidence="1 10">Cell outer membrane</location>
        <topology evidence="1 10">Multi-pass membrane protein</topology>
    </subcellularLocation>
</comment>
<evidence type="ECO:0000256" key="3">
    <source>
        <dbReference type="ARBA" id="ARBA00022452"/>
    </source>
</evidence>
<dbReference type="Pfam" id="PF00593">
    <property type="entry name" value="TonB_dep_Rec_b-barrel"/>
    <property type="match status" value="1"/>
</dbReference>
<keyword evidence="3 10" id="KW-1134">Transmembrane beta strand</keyword>
<evidence type="ECO:0000256" key="5">
    <source>
        <dbReference type="ARBA" id="ARBA00022729"/>
    </source>
</evidence>
<dbReference type="PANTHER" id="PTHR30069:SF29">
    <property type="entry name" value="HEMOGLOBIN AND HEMOGLOBIN-HAPTOGLOBIN-BINDING PROTEIN 1-RELATED"/>
    <property type="match status" value="1"/>
</dbReference>
<dbReference type="InterPro" id="IPR039426">
    <property type="entry name" value="TonB-dep_rcpt-like"/>
</dbReference>
<evidence type="ECO:0000313" key="15">
    <source>
        <dbReference type="Proteomes" id="UP000319771"/>
    </source>
</evidence>
<dbReference type="Pfam" id="PF07715">
    <property type="entry name" value="Plug"/>
    <property type="match status" value="1"/>
</dbReference>
<keyword evidence="4 10" id="KW-0812">Transmembrane</keyword>
<dbReference type="EMBL" id="VBPB01000020">
    <property type="protein sequence ID" value="TMQ74041.1"/>
    <property type="molecule type" value="Genomic_DNA"/>
</dbReference>
<keyword evidence="7 10" id="KW-0472">Membrane</keyword>
<evidence type="ECO:0000256" key="10">
    <source>
        <dbReference type="PROSITE-ProRule" id="PRU01360"/>
    </source>
</evidence>
<dbReference type="GO" id="GO:0015344">
    <property type="term" value="F:siderophore uptake transmembrane transporter activity"/>
    <property type="evidence" value="ECO:0007669"/>
    <property type="project" value="TreeGrafter"/>
</dbReference>
<reference evidence="14 15" key="1">
    <citation type="journal article" date="2019" name="Nat. Microbiol.">
        <title>Mediterranean grassland soil C-N compound turnover is dependent on rainfall and depth, and is mediated by genomically divergent microorganisms.</title>
        <authorList>
            <person name="Diamond S."/>
            <person name="Andeer P.F."/>
            <person name="Li Z."/>
            <person name="Crits-Christoph A."/>
            <person name="Burstein D."/>
            <person name="Anantharaman K."/>
            <person name="Lane K.R."/>
            <person name="Thomas B.C."/>
            <person name="Pan C."/>
            <person name="Northen T.R."/>
            <person name="Banfield J.F."/>
        </authorList>
    </citation>
    <scope>NUCLEOTIDE SEQUENCE [LARGE SCALE GENOMIC DNA]</scope>
    <source>
        <strain evidence="14">WS_11</strain>
    </source>
</reference>
<dbReference type="GO" id="GO:0044718">
    <property type="term" value="P:siderophore transmembrane transport"/>
    <property type="evidence" value="ECO:0007669"/>
    <property type="project" value="TreeGrafter"/>
</dbReference>
<keyword evidence="9 10" id="KW-0998">Cell outer membrane</keyword>
<dbReference type="InterPro" id="IPR000531">
    <property type="entry name" value="Beta-barrel_TonB"/>
</dbReference>
<evidence type="ECO:0000256" key="4">
    <source>
        <dbReference type="ARBA" id="ARBA00022692"/>
    </source>
</evidence>
<evidence type="ECO:0000256" key="1">
    <source>
        <dbReference type="ARBA" id="ARBA00004571"/>
    </source>
</evidence>
<dbReference type="Gene3D" id="2.170.130.10">
    <property type="entry name" value="TonB-dependent receptor, plug domain"/>
    <property type="match status" value="1"/>
</dbReference>
<protein>
    <submittedName>
        <fullName evidence="14">TonB-dependent receptor</fullName>
    </submittedName>
</protein>
<keyword evidence="8 14" id="KW-0675">Receptor</keyword>
<dbReference type="PROSITE" id="PS52016">
    <property type="entry name" value="TONB_DEPENDENT_REC_3"/>
    <property type="match status" value="1"/>
</dbReference>
<comment type="similarity">
    <text evidence="10 11">Belongs to the TonB-dependent receptor family.</text>
</comment>
<proteinExistence type="inferred from homology"/>
<keyword evidence="6 11" id="KW-0798">TonB box</keyword>
<evidence type="ECO:0000256" key="11">
    <source>
        <dbReference type="RuleBase" id="RU003357"/>
    </source>
</evidence>
<feature type="domain" description="TonB-dependent receptor plug" evidence="13">
    <location>
        <begin position="148"/>
        <end position="255"/>
    </location>
</feature>
<keyword evidence="5" id="KW-0732">Signal</keyword>
<evidence type="ECO:0000256" key="9">
    <source>
        <dbReference type="ARBA" id="ARBA00023237"/>
    </source>
</evidence>
<name>A0A538UDR4_UNCEI</name>
<dbReference type="GO" id="GO:0009279">
    <property type="term" value="C:cell outer membrane"/>
    <property type="evidence" value="ECO:0007669"/>
    <property type="project" value="UniProtKB-SubCell"/>
</dbReference>
<feature type="domain" description="TonB-dependent receptor-like beta-barrel" evidence="12">
    <location>
        <begin position="345"/>
        <end position="881"/>
    </location>
</feature>
<evidence type="ECO:0000259" key="12">
    <source>
        <dbReference type="Pfam" id="PF00593"/>
    </source>
</evidence>
<dbReference type="SUPFAM" id="SSF49464">
    <property type="entry name" value="Carboxypeptidase regulatory domain-like"/>
    <property type="match status" value="1"/>
</dbReference>
<accession>A0A538UDR4</accession>